<dbReference type="InterPro" id="IPR036968">
    <property type="entry name" value="Enolpyruvate_Tfrase_sf"/>
</dbReference>
<organism evidence="10 11">
    <name type="scientific">Citricoccus nitrophenolicus</name>
    <dbReference type="NCBI Taxonomy" id="863575"/>
    <lineage>
        <taxon>Bacteria</taxon>
        <taxon>Bacillati</taxon>
        <taxon>Actinomycetota</taxon>
        <taxon>Actinomycetes</taxon>
        <taxon>Micrococcales</taxon>
        <taxon>Micrococcaceae</taxon>
        <taxon>Citricoccus</taxon>
    </lineage>
</organism>
<keyword evidence="7" id="KW-0963">Cytoplasm</keyword>
<dbReference type="GO" id="GO:0003866">
    <property type="term" value="F:3-phosphoshikimate 1-carboxyvinyltransferase activity"/>
    <property type="evidence" value="ECO:0007669"/>
    <property type="project" value="UniProtKB-EC"/>
</dbReference>
<dbReference type="InterPro" id="IPR023193">
    <property type="entry name" value="EPSP_synthase_CS"/>
</dbReference>
<keyword evidence="11" id="KW-1185">Reference proteome</keyword>
<proteinExistence type="inferred from homology"/>
<dbReference type="EC" id="2.5.1.19" evidence="7"/>
<evidence type="ECO:0000256" key="7">
    <source>
        <dbReference type="HAMAP-Rule" id="MF_00210"/>
    </source>
</evidence>
<feature type="binding site" evidence="7">
    <location>
        <position position="349"/>
    </location>
    <ligand>
        <name>3-phosphoshikimate</name>
        <dbReference type="ChEBI" id="CHEBI:145989"/>
    </ligand>
</feature>
<dbReference type="PROSITE" id="PS00104">
    <property type="entry name" value="EPSP_SYNTHASE_1"/>
    <property type="match status" value="1"/>
</dbReference>
<dbReference type="InterPro" id="IPR013792">
    <property type="entry name" value="RNA3'P_cycl/enolpyr_Trfase_a/b"/>
</dbReference>
<evidence type="ECO:0000256" key="6">
    <source>
        <dbReference type="ARBA" id="ARBA00044633"/>
    </source>
</evidence>
<keyword evidence="3 7" id="KW-0028">Amino-acid biosynthesis</keyword>
<comment type="subunit">
    <text evidence="7">Monomer.</text>
</comment>
<evidence type="ECO:0000256" key="2">
    <source>
        <dbReference type="ARBA" id="ARBA00009948"/>
    </source>
</evidence>
<comment type="similarity">
    <text evidence="2 7">Belongs to the EPSP synthase family.</text>
</comment>
<reference evidence="10 11" key="1">
    <citation type="submission" date="2024-05" db="EMBL/GenBank/DDBJ databases">
        <authorList>
            <person name="Yi C."/>
        </authorList>
    </citation>
    <scope>NUCLEOTIDE SEQUENCE [LARGE SCALE GENOMIC DNA]</scope>
    <source>
        <strain evidence="10 11">XS13</strain>
    </source>
</reference>
<feature type="binding site" evidence="7">
    <location>
        <position position="130"/>
    </location>
    <ligand>
        <name>phosphoenolpyruvate</name>
        <dbReference type="ChEBI" id="CHEBI:58702"/>
    </ligand>
</feature>
<feature type="binding site" evidence="7">
    <location>
        <position position="27"/>
    </location>
    <ligand>
        <name>phosphoenolpyruvate</name>
        <dbReference type="ChEBI" id="CHEBI:58702"/>
    </ligand>
</feature>
<dbReference type="Proteomes" id="UP001484097">
    <property type="component" value="Unassembled WGS sequence"/>
</dbReference>
<comment type="subcellular location">
    <subcellularLocation>
        <location evidence="7">Cytoplasm</location>
    </subcellularLocation>
</comment>
<evidence type="ECO:0000313" key="11">
    <source>
        <dbReference type="Proteomes" id="UP001484097"/>
    </source>
</evidence>
<feature type="domain" description="Enolpyruvate transferase" evidence="9">
    <location>
        <begin position="13"/>
        <end position="455"/>
    </location>
</feature>
<dbReference type="Pfam" id="PF00275">
    <property type="entry name" value="EPSP_synthase"/>
    <property type="match status" value="1"/>
</dbReference>
<keyword evidence="4 7" id="KW-0808">Transferase</keyword>
<feature type="region of interest" description="Disordered" evidence="8">
    <location>
        <begin position="1"/>
        <end position="23"/>
    </location>
</feature>
<keyword evidence="5 7" id="KW-0057">Aromatic amino acid biosynthesis</keyword>
<accession>A0ABV0IES9</accession>
<feature type="active site" description="Proton acceptor" evidence="7">
    <location>
        <position position="349"/>
    </location>
</feature>
<feature type="binding site" evidence="7">
    <location>
        <position position="102"/>
    </location>
    <ligand>
        <name>phosphoenolpyruvate</name>
        <dbReference type="ChEBI" id="CHEBI:58702"/>
    </ligand>
</feature>
<feature type="binding site" evidence="7">
    <location>
        <position position="423"/>
    </location>
    <ligand>
        <name>phosphoenolpyruvate</name>
        <dbReference type="ChEBI" id="CHEBI:58702"/>
    </ligand>
</feature>
<feature type="binding site" evidence="7">
    <location>
        <position position="32"/>
    </location>
    <ligand>
        <name>3-phosphoshikimate</name>
        <dbReference type="ChEBI" id="CHEBI:145989"/>
    </ligand>
</feature>
<dbReference type="CDD" id="cd01556">
    <property type="entry name" value="EPSP_synthase"/>
    <property type="match status" value="1"/>
</dbReference>
<evidence type="ECO:0000313" key="10">
    <source>
        <dbReference type="EMBL" id="MEO9246656.1"/>
    </source>
</evidence>
<feature type="binding site" evidence="7">
    <location>
        <position position="194"/>
    </location>
    <ligand>
        <name>3-phosphoshikimate</name>
        <dbReference type="ChEBI" id="CHEBI:145989"/>
    </ligand>
</feature>
<comment type="catalytic activity">
    <reaction evidence="6">
        <text>3-phosphoshikimate + phosphoenolpyruvate = 5-O-(1-carboxyvinyl)-3-phosphoshikimate + phosphate</text>
        <dbReference type="Rhea" id="RHEA:21256"/>
        <dbReference type="ChEBI" id="CHEBI:43474"/>
        <dbReference type="ChEBI" id="CHEBI:57701"/>
        <dbReference type="ChEBI" id="CHEBI:58702"/>
        <dbReference type="ChEBI" id="CHEBI:145989"/>
        <dbReference type="EC" id="2.5.1.19"/>
    </reaction>
    <physiologicalReaction direction="left-to-right" evidence="6">
        <dbReference type="Rhea" id="RHEA:21257"/>
    </physiologicalReaction>
</comment>
<evidence type="ECO:0000259" key="9">
    <source>
        <dbReference type="Pfam" id="PF00275"/>
    </source>
</evidence>
<feature type="binding site" evidence="7">
    <location>
        <position position="28"/>
    </location>
    <ligand>
        <name>3-phosphoshikimate</name>
        <dbReference type="ChEBI" id="CHEBI:145989"/>
    </ligand>
</feature>
<feature type="compositionally biased region" description="Pro residues" evidence="8">
    <location>
        <begin position="1"/>
        <end position="14"/>
    </location>
</feature>
<evidence type="ECO:0000256" key="4">
    <source>
        <dbReference type="ARBA" id="ARBA00022679"/>
    </source>
</evidence>
<evidence type="ECO:0000256" key="5">
    <source>
        <dbReference type="ARBA" id="ARBA00023141"/>
    </source>
</evidence>
<feature type="binding site" evidence="7">
    <location>
        <position position="221"/>
    </location>
    <ligand>
        <name>3-phosphoshikimate</name>
        <dbReference type="ChEBI" id="CHEBI:145989"/>
    </ligand>
</feature>
<feature type="binding site" evidence="7">
    <location>
        <position position="376"/>
    </location>
    <ligand>
        <name>3-phosphoshikimate</name>
        <dbReference type="ChEBI" id="CHEBI:145989"/>
    </ligand>
</feature>
<evidence type="ECO:0000256" key="3">
    <source>
        <dbReference type="ARBA" id="ARBA00022605"/>
    </source>
</evidence>
<feature type="binding site" evidence="7">
    <location>
        <position position="448"/>
    </location>
    <ligand>
        <name>phosphoenolpyruvate</name>
        <dbReference type="ChEBI" id="CHEBI:58702"/>
    </ligand>
</feature>
<dbReference type="EMBL" id="JBDXMX010000001">
    <property type="protein sequence ID" value="MEO9246656.1"/>
    <property type="molecule type" value="Genomic_DNA"/>
</dbReference>
<sequence>MNHPADPWPAPRPDGPVHGTVRVPGSKSLTNRYLVLAALAEGPSRLRGVLDSRDSRLMIQALTALGASISRVAPGTVEVIPVPDAGPRTPADGVTIDCGLAGTVMRFVPPVAALASGAVHFTGDEAALARPMGPVLQALAALGVRVDGPGADAGTLPFTVHGGGAAGAAGEGAEGAQAGVDGGRIEVDASGSSQFISALLLAAPRFRRGLHLVHTGASVPSPEHIGMTVAVLRRCGVDVDDSVPGRWRVSPGPIRALDTAVEPDLSNAGPFLAAAVATGGTVSVPDWPAETTQIGDRWRSILPAFGATVEFSPAADDGGATGTLTVTGSRGQDGRPRITAPGDLDGTAELAPTAAALCLLADGPGRLTGIGHLRGHETDRLAALATESARLGGRVEEGPDVLAFAGGREGLHGAILQTYEDHRMATFAAVLGLAVPDVLVRDIATTAKTMPDFPRMWTELVDGSGGTA</sequence>
<comment type="pathway">
    <text evidence="1 7">Metabolic intermediate biosynthesis; chorismate biosynthesis; chorismate from D-erythrose 4-phosphate and phosphoenolpyruvate: step 6/7.</text>
</comment>
<evidence type="ECO:0000256" key="8">
    <source>
        <dbReference type="SAM" id="MobiDB-lite"/>
    </source>
</evidence>
<dbReference type="HAMAP" id="MF_00210">
    <property type="entry name" value="EPSP_synth"/>
    <property type="match status" value="1"/>
</dbReference>
<dbReference type="Gene3D" id="3.65.10.10">
    <property type="entry name" value="Enolpyruvate transferase domain"/>
    <property type="match status" value="2"/>
</dbReference>
<dbReference type="PIRSF" id="PIRSF000505">
    <property type="entry name" value="EPSPS"/>
    <property type="match status" value="1"/>
</dbReference>
<feature type="binding site" evidence="7">
    <location>
        <position position="193"/>
    </location>
    <ligand>
        <name>3-phosphoshikimate</name>
        <dbReference type="ChEBI" id="CHEBI:145989"/>
    </ligand>
</feature>
<comment type="function">
    <text evidence="7">Catalyzes the transfer of the enolpyruvyl moiety of phosphoenolpyruvate (PEP) to the 5-hydroxyl of shikimate-3-phosphate (S3P) to produce enolpyruvyl shikimate-3-phosphate and inorganic phosphate.</text>
</comment>
<dbReference type="SUPFAM" id="SSF55205">
    <property type="entry name" value="EPT/RTPC-like"/>
    <property type="match status" value="1"/>
</dbReference>
<gene>
    <name evidence="7 10" type="primary">aroA</name>
    <name evidence="10" type="ORF">ABDK96_03070</name>
</gene>
<protein>
    <recommendedName>
        <fullName evidence="7">3-phosphoshikimate 1-carboxyvinyltransferase</fullName>
        <ecNumber evidence="7">2.5.1.19</ecNumber>
    </recommendedName>
    <alternativeName>
        <fullName evidence="7">5-enolpyruvylshikimate-3-phosphate synthase</fullName>
        <shortName evidence="7">EPSP synthase</shortName>
        <shortName evidence="7">EPSPS</shortName>
    </alternativeName>
</protein>
<dbReference type="PANTHER" id="PTHR21090">
    <property type="entry name" value="AROM/DEHYDROQUINATE SYNTHASE"/>
    <property type="match status" value="1"/>
</dbReference>
<feature type="binding site" evidence="7">
    <location>
        <position position="380"/>
    </location>
    <ligand>
        <name>phosphoenolpyruvate</name>
        <dbReference type="ChEBI" id="CHEBI:58702"/>
    </ligand>
</feature>
<dbReference type="NCBIfam" id="TIGR01356">
    <property type="entry name" value="aroA"/>
    <property type="match status" value="1"/>
</dbReference>
<comment type="caution">
    <text evidence="10">The sequence shown here is derived from an EMBL/GenBank/DDBJ whole genome shotgun (WGS) entry which is preliminary data.</text>
</comment>
<feature type="binding site" evidence="7">
    <location>
        <position position="27"/>
    </location>
    <ligand>
        <name>3-phosphoshikimate</name>
        <dbReference type="ChEBI" id="CHEBI:145989"/>
    </ligand>
</feature>
<dbReference type="InterPro" id="IPR001986">
    <property type="entry name" value="Enolpyruvate_Tfrase_dom"/>
</dbReference>
<feature type="binding site" evidence="7">
    <location>
        <position position="192"/>
    </location>
    <ligand>
        <name>3-phosphoshikimate</name>
        <dbReference type="ChEBI" id="CHEBI:145989"/>
    </ligand>
</feature>
<comment type="caution">
    <text evidence="7">Lacks conserved residue(s) required for the propagation of feature annotation.</text>
</comment>
<feature type="binding site" evidence="7">
    <location>
        <position position="194"/>
    </location>
    <ligand>
        <name>phosphoenolpyruvate</name>
        <dbReference type="ChEBI" id="CHEBI:58702"/>
    </ligand>
</feature>
<dbReference type="PANTHER" id="PTHR21090:SF5">
    <property type="entry name" value="PENTAFUNCTIONAL AROM POLYPEPTIDE"/>
    <property type="match status" value="1"/>
</dbReference>
<name>A0ABV0IES9_9MICC</name>
<dbReference type="RefSeq" id="WP_347918851.1">
    <property type="nucleotide sequence ID" value="NZ_JBDXMX010000001.1"/>
</dbReference>
<evidence type="ECO:0000256" key="1">
    <source>
        <dbReference type="ARBA" id="ARBA00004811"/>
    </source>
</evidence>
<dbReference type="InterPro" id="IPR006264">
    <property type="entry name" value="EPSP_synthase"/>
</dbReference>